<name>A0A1B7MRZ5_9AGAM</name>
<dbReference type="InParanoid" id="A0A1B7MRZ5"/>
<accession>A0A1B7MRZ5</accession>
<gene>
    <name evidence="3" type="ORF">K503DRAFT_785126</name>
</gene>
<dbReference type="EMBL" id="KV448506">
    <property type="protein sequence ID" value="OAX35384.1"/>
    <property type="molecule type" value="Genomic_DNA"/>
</dbReference>
<evidence type="ECO:0000256" key="2">
    <source>
        <dbReference type="SAM" id="Phobius"/>
    </source>
</evidence>
<keyword evidence="2" id="KW-0812">Transmembrane</keyword>
<feature type="transmembrane region" description="Helical" evidence="2">
    <location>
        <begin position="72"/>
        <end position="95"/>
    </location>
</feature>
<dbReference type="Proteomes" id="UP000092154">
    <property type="component" value="Unassembled WGS sequence"/>
</dbReference>
<dbReference type="AlphaFoldDB" id="A0A1B7MRZ5"/>
<feature type="region of interest" description="Disordered" evidence="1">
    <location>
        <begin position="152"/>
        <end position="173"/>
    </location>
</feature>
<organism evidence="3 4">
    <name type="scientific">Rhizopogon vinicolor AM-OR11-026</name>
    <dbReference type="NCBI Taxonomy" id="1314800"/>
    <lineage>
        <taxon>Eukaryota</taxon>
        <taxon>Fungi</taxon>
        <taxon>Dikarya</taxon>
        <taxon>Basidiomycota</taxon>
        <taxon>Agaricomycotina</taxon>
        <taxon>Agaricomycetes</taxon>
        <taxon>Agaricomycetidae</taxon>
        <taxon>Boletales</taxon>
        <taxon>Suillineae</taxon>
        <taxon>Rhizopogonaceae</taxon>
        <taxon>Rhizopogon</taxon>
    </lineage>
</organism>
<keyword evidence="2" id="KW-0472">Membrane</keyword>
<evidence type="ECO:0000256" key="1">
    <source>
        <dbReference type="SAM" id="MobiDB-lite"/>
    </source>
</evidence>
<evidence type="ECO:0000313" key="4">
    <source>
        <dbReference type="Proteomes" id="UP000092154"/>
    </source>
</evidence>
<keyword evidence="4" id="KW-1185">Reference proteome</keyword>
<sequence length="173" mass="19031">MREQAKRKRKGRFPITSYGVWMAMRNVWRSIFLMIAIVGWHDACSTPNALNVKGRSIDTMGLSPNDKTTCGMAIAFAIATTSTEFLVSDLSAALLDSRGTPRRRRAATPVILRDFVVDSQRSEDKSLPTHIWGQMLNAACQELWLLGLGPSATPTAEEASPSSQSRKTGNFEA</sequence>
<keyword evidence="2" id="KW-1133">Transmembrane helix</keyword>
<proteinExistence type="predicted"/>
<evidence type="ECO:0000313" key="3">
    <source>
        <dbReference type="EMBL" id="OAX35384.1"/>
    </source>
</evidence>
<feature type="transmembrane region" description="Helical" evidence="2">
    <location>
        <begin position="20"/>
        <end position="40"/>
    </location>
</feature>
<protein>
    <submittedName>
        <fullName evidence="3">Uncharacterized protein</fullName>
    </submittedName>
</protein>
<reference evidence="3 4" key="1">
    <citation type="submission" date="2016-06" db="EMBL/GenBank/DDBJ databases">
        <title>Comparative genomics of the ectomycorrhizal sister species Rhizopogon vinicolor and Rhizopogon vesiculosus (Basidiomycota: Boletales) reveals a divergence of the mating type B locus.</title>
        <authorList>
            <consortium name="DOE Joint Genome Institute"/>
            <person name="Mujic A.B."/>
            <person name="Kuo A."/>
            <person name="Tritt A."/>
            <person name="Lipzen A."/>
            <person name="Chen C."/>
            <person name="Johnson J."/>
            <person name="Sharma A."/>
            <person name="Barry K."/>
            <person name="Grigoriev I.V."/>
            <person name="Spatafora J.W."/>
        </authorList>
    </citation>
    <scope>NUCLEOTIDE SEQUENCE [LARGE SCALE GENOMIC DNA]</scope>
    <source>
        <strain evidence="3 4">AM-OR11-026</strain>
    </source>
</reference>
<feature type="compositionally biased region" description="Polar residues" evidence="1">
    <location>
        <begin position="160"/>
        <end position="173"/>
    </location>
</feature>